<organism evidence="2">
    <name type="scientific">bioreactor metagenome</name>
    <dbReference type="NCBI Taxonomy" id="1076179"/>
    <lineage>
        <taxon>unclassified sequences</taxon>
        <taxon>metagenomes</taxon>
        <taxon>ecological metagenomes</taxon>
    </lineage>
</organism>
<accession>A0A645EBW1</accession>
<dbReference type="EMBL" id="VSSQ01044941">
    <property type="protein sequence ID" value="MPM98809.1"/>
    <property type="molecule type" value="Genomic_DNA"/>
</dbReference>
<feature type="region of interest" description="Disordered" evidence="1">
    <location>
        <begin position="257"/>
        <end position="280"/>
    </location>
</feature>
<sequence>MASHAAALGREIQRAGVGCLLGGFRAKRAGAAYRTEVAVLVGQLAVGGAGVIGQGRTDLNLGLAVLHAGHVLHVRHAAVADATLLGRSAGPQAVVGGHAVAVGHQLLHFGDVLVREYEIGRNDFREIEEVGKDRIDFVRFQRFRFRPRHRPMNVIPERGNGRHLGEGRALWNAIGQETAYSPIGDVFLGRPADQRRKHLVRLTEGTMAGSAFFLEQVVATLHPTRALGQTLEIRTDIDIPGGHFGRCRLPAQTVGIDGLRTPGRAEQSEREEGFREPEHC</sequence>
<evidence type="ECO:0000256" key="1">
    <source>
        <dbReference type="SAM" id="MobiDB-lite"/>
    </source>
</evidence>
<dbReference type="AlphaFoldDB" id="A0A645EBW1"/>
<comment type="caution">
    <text evidence="2">The sequence shown here is derived from an EMBL/GenBank/DDBJ whole genome shotgun (WGS) entry which is preliminary data.</text>
</comment>
<evidence type="ECO:0000313" key="2">
    <source>
        <dbReference type="EMBL" id="MPM98809.1"/>
    </source>
</evidence>
<proteinExistence type="predicted"/>
<gene>
    <name evidence="2" type="ORF">SDC9_145999</name>
</gene>
<protein>
    <submittedName>
        <fullName evidence="2">Uncharacterized protein</fullName>
    </submittedName>
</protein>
<feature type="compositionally biased region" description="Basic and acidic residues" evidence="1">
    <location>
        <begin position="266"/>
        <end position="280"/>
    </location>
</feature>
<name>A0A645EBW1_9ZZZZ</name>
<reference evidence="2" key="1">
    <citation type="submission" date="2019-08" db="EMBL/GenBank/DDBJ databases">
        <authorList>
            <person name="Kucharzyk K."/>
            <person name="Murdoch R.W."/>
            <person name="Higgins S."/>
            <person name="Loffler F."/>
        </authorList>
    </citation>
    <scope>NUCLEOTIDE SEQUENCE</scope>
</reference>